<keyword evidence="12" id="KW-0206">Cytoskeleton</keyword>
<evidence type="ECO:0000256" key="12">
    <source>
        <dbReference type="ARBA" id="ARBA00023212"/>
    </source>
</evidence>
<dbReference type="FunFam" id="1.10.472.130:FF:000003">
    <property type="entry name" value="Dynein, axonemal, heavy chain 2"/>
    <property type="match status" value="1"/>
</dbReference>
<dbReference type="PANTHER" id="PTHR45703:SF32">
    <property type="entry name" value="DYNEINS HEAVY CHAIN"/>
    <property type="match status" value="1"/>
</dbReference>
<keyword evidence="16" id="KW-1185">Reference proteome</keyword>
<keyword evidence="11" id="KW-0505">Motor protein</keyword>
<evidence type="ECO:0000313" key="17">
    <source>
        <dbReference type="RefSeq" id="XP_037883150.1"/>
    </source>
</evidence>
<evidence type="ECO:0000256" key="1">
    <source>
        <dbReference type="ARBA" id="ARBA00004430"/>
    </source>
</evidence>
<dbReference type="InterPro" id="IPR013594">
    <property type="entry name" value="Dynein_heavy_tail"/>
</dbReference>
<dbReference type="FunFam" id="3.20.180.20:FF:000001">
    <property type="entry name" value="Dynein axonemal heavy chain 5"/>
    <property type="match status" value="1"/>
</dbReference>
<dbReference type="KEGG" id="gfs:119633605"/>
<evidence type="ECO:0000256" key="9">
    <source>
        <dbReference type="ARBA" id="ARBA00023054"/>
    </source>
</evidence>
<dbReference type="GO" id="GO:0051959">
    <property type="term" value="F:dynein light intermediate chain binding"/>
    <property type="evidence" value="ECO:0007669"/>
    <property type="project" value="InterPro"/>
</dbReference>
<evidence type="ECO:0000256" key="2">
    <source>
        <dbReference type="ARBA" id="ARBA00008887"/>
    </source>
</evidence>
<feature type="domain" description="AAA+ ATPase" evidence="15">
    <location>
        <begin position="2460"/>
        <end position="2607"/>
    </location>
</feature>
<evidence type="ECO:0000256" key="13">
    <source>
        <dbReference type="ARBA" id="ARBA00023273"/>
    </source>
</evidence>
<dbReference type="Proteomes" id="UP000092443">
    <property type="component" value="Unplaced"/>
</dbReference>
<dbReference type="GO" id="GO:0005524">
    <property type="term" value="F:ATP binding"/>
    <property type="evidence" value="ECO:0007669"/>
    <property type="project" value="UniProtKB-KW"/>
</dbReference>
<dbReference type="FunFam" id="1.20.140.100:FF:000001">
    <property type="entry name" value="dynein heavy chain 17, axonemal"/>
    <property type="match status" value="1"/>
</dbReference>
<dbReference type="GO" id="GO:0005930">
    <property type="term" value="C:axoneme"/>
    <property type="evidence" value="ECO:0007669"/>
    <property type="project" value="UniProtKB-SubCell"/>
</dbReference>
<dbReference type="Pfam" id="PF25007">
    <property type="entry name" value="DYH2-5-8_CC"/>
    <property type="match status" value="1"/>
</dbReference>
<sequence length="2749" mass="319201">MSKKDYNENSYEAEGKDASSDDEEHKPRPILQHADQMPRPQYTDEELDRLVDYIQRMTTLFALDHRDWAEENLDIIRRWLMEVDQPLLTIFYDANKLSACLGFPVAPVSDLTYFYREPNFIFSVGNFHDEINIGTLHEDVDGCLLKVLQLVFAPILRNSDWNDNVKSRFCKAMDKFLGYLTSLNSKMAGMTVLYVPHVVKQIAKGNATQDREFLKNMEAVVVFWTNQIRTLLTDKTLVVQHDLVIPEEEYEFWLYRFEVLHGLNTQLDQDDVQDIITILRASQSVYIKQIDELISECRQEMEEAKSNIKYLYLLIEPCAQIDKAESPSSVPALLPRIINFIVYIWLKSPFYNRKDLITNLFRNLSNQIIRFCVKQTNVEKILEGNSRFGIKMCNMSIDCCLSYKAIYERMAKEHARKFEWDLDNAMIFNHVDAFAERLNDLIDICESMIVFARLDENEAIPVPRFGGTNGKEFEKIAESVEKQFMQILESMRNDCKDLILDVHKNSWYEEVLKYRHTVRSLEETVQRLMSNAFQKVCNVEEAVEVLNVTLFYSYRATIRKSYLEMVSEMWMMFVSEINATVKAQMDRVKVHESWLSYYASRAINYRINLERLQWLRDRLKNSYWLPSVPEAKGALDRFESLKRDFEKEIQKAFDDWVRKCSSSTLMNRLDRTLLTRSKVKRGLLECNIDRSILTICQQAEQFEQLGFLIGGHLKRIYERYPTLKFVYNSVVTVCVDYNRILSVLSDDERKLFQALIHACDRKIAPGLFKLTWGGEMSDAYIADCAKHTRKLQDSLDIYKRANRHIARICEKICDTPLLKFGLSGPAELPSFDMNVAAFNRRATNQLVNLYNSVIALLFAVFKEFQPVIDEMATEWYNYVTQFDEMLAEALLICSRSSLSVVYNSLCSVGDIHPAPLIIMNVNIENRIISLQPSMDEIANVMLSMHARVAKSIGAMPRISTKLGLPKELQGEPFSQVMAMDPEIIELQDQINLEVDYNREEIDNFVLSWKPQSFIWERTEGEYIDKIEGTNQAAKVFDESIELMSTQAERISIRETVINVYFIMVNQSKLKQTLMDFIEQWQLLNIKLLTKRATSRLKKVYRYMRRNEQRICIMPRNLKEAKEASSLLNRLMEEVPIQQGEFPSILELFEVLDKYQVEVAHPARNLLNNLTPAWENYLKKLGDADEMLFSTKEEFKKNLQKQAEKFRNVMNHFYSDFMLKLPTSSQTNPKIAIKYLRVVNEKVEECFKFEESLINDLAIFSINLGENADLRKLLVELKIVRDIWELILEWQDNWNEWRTGNFWQINIDLMEDTALGLYKEFNTLFKKYYSRNWDMLIQTTKTLDSFRRTLPLITALKNPSMRKRHWDKVRQAVQVDFDENSKKFTLELIIELDFQYYSEEIQDISNAATMELLIENNIKNIASVWRKQSFEMVFYRDGIYRIKSVDECTQLLEEHMVQISAMKATRFVEPFITVVDNWEKTLSYISETLETALVVQRQWLYLENIFAGEDIRKQLPNEAKRFAAITDELRTIMAKMYAAKTAVRATHLRTPPFLLARFHKMDERLESIQRALEVYLERKRQLFPRFYFISNDDLLEILGNNKRPDLVQVHLKKLFDGLTKLELKNAGKTLNRWQASGMYAEDGEYVEFLNVLYVEGPSEKWLSIVEEYMFAVLRELLKLTRAALKKMAANREKWLSQWPGQLVNTTSLIQWTTECTRSLIHCKMVDQKKPLRKLKRKQSKILGKLSEMSRKDLSRIMRLKVNTLITVEIHGRDVIERMYKNNCKDVGHFEWFSQLRFYWHRETETSVVRQTNTEHWYGYEYLGNSGRLVITPLTDRCYITLTTALHLYRGGSPKGPAGTGKTETVKDLGKALGIWVIVTNCSEGLDYKSIGKNFSGLAQTGSWGCFDEFNRINIEVLSVVAQQILSIMSALTAKLTQFTFEGQVIKLRHTVGLFITMNPGYAGRTELPDNLKSMFRPISMMVPDNAIIAENTLYSDGFMNTGSLARKVFTLYELAKQQLSKQFHYDFGLRSMVALLRYAGRKRRQLANATEEEVVYLAMRDMNVARLTANDLPLFNGIMSDIFPGVGVPSIDYSDFKIAIEDEFKGNGLQPIPIAVKKVIELYETKNSRHSSMIIGDTNTAKSVTWKCLQGAFIRMNNNKKPGWLAVAVHPINPKALNLAELYGEYNLATGEWLDGVLSCIMRVICADEDPTQKWLLFDGPVDAVWIENMNSVMDDNKILTLVNSERITMPAQVSLLFEVADLAVASPATVSRCGMVYNDYRDWGWRPYVESWLERQKPPEYVKYVRAFFNEFVDKVLIYKHQKCKEVVKANELNVVMSMCLLLEGFATKQNGIVVGNEEQLETMTKLWFLFSLVWSVCGTVDEESRLRLDAFLREMDSSFPLKDTVYDYYVDPGQSCFMPWDSKLSDNWKYDENEPFYKIIVPTVDTVRYEYLVSKMLQDGYPVLLVGNVGTGKTSTAVSVMEACDNTKYTVLSINISAQTTAAGLQESIENRTEKRTKTHFVPIGGKRMICFMDDFNMPAKDTYGSQPPLELIRQWIDYKYWFNRRNQQKIYVINTLVMAAMGPPGGGRQEISSRTMSRFYLLNLTFPTETVIMRIFGSMLKQKLLTFSNEIREMWHGVTAATINIYNDVIVRMLPTPAKSHYLFNLRDISKVFQGLLHMSLAFKVLSKIDYELIIYSSNGKPNINILKSIYHQVVRAGTPKGMYPQHHPRIRSFKDRAEGADPSKTI</sequence>
<dbReference type="RefSeq" id="XP_037883150.1">
    <property type="nucleotide sequence ID" value="XM_038027222.1"/>
</dbReference>
<dbReference type="Pfam" id="PF12774">
    <property type="entry name" value="AAA_6"/>
    <property type="match status" value="1"/>
</dbReference>
<evidence type="ECO:0000256" key="11">
    <source>
        <dbReference type="ARBA" id="ARBA00023175"/>
    </source>
</evidence>
<proteinExistence type="inferred from homology"/>
<dbReference type="InterPro" id="IPR043157">
    <property type="entry name" value="Dynein_AAA1S"/>
</dbReference>
<evidence type="ECO:0000256" key="6">
    <source>
        <dbReference type="ARBA" id="ARBA00022741"/>
    </source>
</evidence>
<keyword evidence="4" id="KW-0493">Microtubule</keyword>
<feature type="region of interest" description="Disordered" evidence="14">
    <location>
        <begin position="1"/>
        <end position="41"/>
    </location>
</feature>
<dbReference type="Pfam" id="PF17852">
    <property type="entry name" value="Dynein_AAA_lid"/>
    <property type="match status" value="1"/>
</dbReference>
<evidence type="ECO:0000256" key="5">
    <source>
        <dbReference type="ARBA" id="ARBA00022737"/>
    </source>
</evidence>
<keyword evidence="9" id="KW-0175">Coiled coil</keyword>
<keyword evidence="3" id="KW-0963">Cytoplasm</keyword>
<evidence type="ECO:0000256" key="3">
    <source>
        <dbReference type="ARBA" id="ARBA00022490"/>
    </source>
</evidence>
<dbReference type="Gene3D" id="1.10.472.130">
    <property type="match status" value="1"/>
</dbReference>
<dbReference type="PANTHER" id="PTHR45703">
    <property type="entry name" value="DYNEIN HEAVY CHAIN"/>
    <property type="match status" value="1"/>
</dbReference>
<dbReference type="InterPro" id="IPR026983">
    <property type="entry name" value="DHC"/>
</dbReference>
<reference evidence="17" key="1">
    <citation type="submission" date="2025-08" db="UniProtKB">
        <authorList>
            <consortium name="RefSeq"/>
        </authorList>
    </citation>
    <scope>IDENTIFICATION</scope>
    <source>
        <tissue evidence="17">Whole body pupa</tissue>
    </source>
</reference>
<dbReference type="Gene3D" id="3.20.180.20">
    <property type="entry name" value="Dynein heavy chain, N-terminal domain 2"/>
    <property type="match status" value="1"/>
</dbReference>
<dbReference type="GO" id="GO:0007018">
    <property type="term" value="P:microtubule-based movement"/>
    <property type="evidence" value="ECO:0007669"/>
    <property type="project" value="InterPro"/>
</dbReference>
<evidence type="ECO:0000313" key="16">
    <source>
        <dbReference type="Proteomes" id="UP000092443"/>
    </source>
</evidence>
<dbReference type="InterPro" id="IPR013602">
    <property type="entry name" value="Dynein_heavy_linker"/>
</dbReference>
<dbReference type="FunFam" id="3.40.50.300:FF:000044">
    <property type="entry name" value="Dynein heavy chain 5, axonemal"/>
    <property type="match status" value="1"/>
</dbReference>
<dbReference type="FunFam" id="1.20.58.1120:FF:000001">
    <property type="entry name" value="dynein heavy chain 2, axonemal"/>
    <property type="match status" value="1"/>
</dbReference>
<dbReference type="GeneID" id="119633605"/>
<dbReference type="FunFam" id="1.10.287.2620:FF:000002">
    <property type="entry name" value="Dynein heavy chain 2, axonemal"/>
    <property type="match status" value="1"/>
</dbReference>
<dbReference type="FunFam" id="1.10.8.710:FF:000001">
    <property type="entry name" value="Dynein axonemal heavy chain 2"/>
    <property type="match status" value="1"/>
</dbReference>
<organism evidence="16 17">
    <name type="scientific">Glossina fuscipes</name>
    <dbReference type="NCBI Taxonomy" id="7396"/>
    <lineage>
        <taxon>Eukaryota</taxon>
        <taxon>Metazoa</taxon>
        <taxon>Ecdysozoa</taxon>
        <taxon>Arthropoda</taxon>
        <taxon>Hexapoda</taxon>
        <taxon>Insecta</taxon>
        <taxon>Pterygota</taxon>
        <taxon>Neoptera</taxon>
        <taxon>Endopterygota</taxon>
        <taxon>Diptera</taxon>
        <taxon>Brachycera</taxon>
        <taxon>Muscomorpha</taxon>
        <taxon>Hippoboscoidea</taxon>
        <taxon>Glossinidae</taxon>
        <taxon>Glossina</taxon>
    </lineage>
</organism>
<dbReference type="Pfam" id="PF12775">
    <property type="entry name" value="AAA_7"/>
    <property type="match status" value="1"/>
</dbReference>
<keyword evidence="8" id="KW-0243">Dynein</keyword>
<evidence type="ECO:0000256" key="14">
    <source>
        <dbReference type="SAM" id="MobiDB-lite"/>
    </source>
</evidence>
<dbReference type="Gene3D" id="1.20.58.1120">
    <property type="match status" value="1"/>
</dbReference>
<dbReference type="GO" id="GO:0031514">
    <property type="term" value="C:motile cilium"/>
    <property type="evidence" value="ECO:0007669"/>
    <property type="project" value="UniProtKB-ARBA"/>
</dbReference>
<dbReference type="Pfam" id="PF17857">
    <property type="entry name" value="AAA_lid_1"/>
    <property type="match status" value="1"/>
</dbReference>
<comment type="similarity">
    <text evidence="2">Belongs to the dynein heavy chain family.</text>
</comment>
<dbReference type="Gene3D" id="1.10.287.2620">
    <property type="match status" value="1"/>
</dbReference>
<name>A0A8U0WDK1_9MUSC</name>
<dbReference type="Gene3D" id="1.10.8.710">
    <property type="match status" value="1"/>
</dbReference>
<dbReference type="SUPFAM" id="SSF52540">
    <property type="entry name" value="P-loop containing nucleoside triphosphate hydrolases"/>
    <property type="match status" value="3"/>
</dbReference>
<feature type="domain" description="AAA+ ATPase" evidence="15">
    <location>
        <begin position="1848"/>
        <end position="1984"/>
    </location>
</feature>
<keyword evidence="6" id="KW-0547">Nucleotide-binding</keyword>
<keyword evidence="5" id="KW-0677">Repeat</keyword>
<dbReference type="InterPro" id="IPR042222">
    <property type="entry name" value="Dynein_2_N"/>
</dbReference>
<dbReference type="Pfam" id="PF08393">
    <property type="entry name" value="DHC_N2"/>
    <property type="match status" value="1"/>
</dbReference>
<dbReference type="InterPro" id="IPR027417">
    <property type="entry name" value="P-loop_NTPase"/>
</dbReference>
<comment type="subcellular location">
    <subcellularLocation>
        <location evidence="1">Cytoplasm</location>
        <location evidence="1">Cytoskeleton</location>
        <location evidence="1">Cilium axoneme</location>
    </subcellularLocation>
</comment>
<dbReference type="InterPro" id="IPR042228">
    <property type="entry name" value="Dynein_linker_3"/>
</dbReference>
<keyword evidence="7" id="KW-0067">ATP-binding</keyword>
<dbReference type="SMART" id="SM00382">
    <property type="entry name" value="AAA"/>
    <property type="match status" value="2"/>
</dbReference>
<dbReference type="Pfam" id="PF08385">
    <property type="entry name" value="DHC_N1"/>
    <property type="match status" value="1"/>
</dbReference>
<evidence type="ECO:0000256" key="10">
    <source>
        <dbReference type="ARBA" id="ARBA00023069"/>
    </source>
</evidence>
<evidence type="ECO:0000256" key="4">
    <source>
        <dbReference type="ARBA" id="ARBA00022701"/>
    </source>
</evidence>
<dbReference type="Gene3D" id="3.40.50.300">
    <property type="entry name" value="P-loop containing nucleotide triphosphate hydrolases"/>
    <property type="match status" value="3"/>
</dbReference>
<gene>
    <name evidence="17" type="primary">LOC119633605</name>
</gene>
<protein>
    <submittedName>
        <fullName evidence="17">Dynein heavy chain 2, axonemal-like</fullName>
    </submittedName>
</protein>
<evidence type="ECO:0000256" key="7">
    <source>
        <dbReference type="ARBA" id="ARBA00022840"/>
    </source>
</evidence>
<keyword evidence="10" id="KW-0969">Cilium</keyword>
<keyword evidence="13" id="KW-0966">Cell projection</keyword>
<evidence type="ECO:0000256" key="8">
    <source>
        <dbReference type="ARBA" id="ARBA00023017"/>
    </source>
</evidence>
<dbReference type="InterPro" id="IPR035699">
    <property type="entry name" value="AAA_6"/>
</dbReference>
<accession>A0A8U0WDK1</accession>
<dbReference type="Gene3D" id="1.20.140.100">
    <property type="entry name" value="Dynein heavy chain, N-terminal domain 2"/>
    <property type="match status" value="1"/>
</dbReference>
<dbReference type="GO" id="GO:0030286">
    <property type="term" value="C:dynein complex"/>
    <property type="evidence" value="ECO:0007669"/>
    <property type="project" value="UniProtKB-KW"/>
</dbReference>
<dbReference type="InterPro" id="IPR056759">
    <property type="entry name" value="DYH2-5-8_CC"/>
</dbReference>
<feature type="compositionally biased region" description="Basic and acidic residues" evidence="14">
    <location>
        <begin position="1"/>
        <end position="27"/>
    </location>
</feature>
<dbReference type="GO" id="GO:0045505">
    <property type="term" value="F:dynein intermediate chain binding"/>
    <property type="evidence" value="ECO:0007669"/>
    <property type="project" value="InterPro"/>
</dbReference>
<dbReference type="InterPro" id="IPR041466">
    <property type="entry name" value="Dynein_AAA5_ext"/>
</dbReference>
<evidence type="ECO:0000259" key="15">
    <source>
        <dbReference type="SMART" id="SM00382"/>
    </source>
</evidence>
<dbReference type="InterPro" id="IPR041589">
    <property type="entry name" value="DNAH3_AAA_lid_1"/>
</dbReference>
<dbReference type="GO" id="GO:0005874">
    <property type="term" value="C:microtubule"/>
    <property type="evidence" value="ECO:0007669"/>
    <property type="project" value="UniProtKB-KW"/>
</dbReference>
<dbReference type="InterPro" id="IPR003593">
    <property type="entry name" value="AAA+_ATPase"/>
</dbReference>
<dbReference type="Gene3D" id="1.20.920.30">
    <property type="match status" value="1"/>
</dbReference>